<dbReference type="Proteomes" id="UP000563906">
    <property type="component" value="Unassembled WGS sequence"/>
</dbReference>
<evidence type="ECO:0000256" key="1">
    <source>
        <dbReference type="SAM" id="Phobius"/>
    </source>
</evidence>
<dbReference type="AlphaFoldDB" id="A0A839AQF2"/>
<gene>
    <name evidence="2" type="ORF">H3Z83_12465</name>
</gene>
<keyword evidence="3" id="KW-1185">Reference proteome</keyword>
<evidence type="ECO:0000313" key="3">
    <source>
        <dbReference type="Proteomes" id="UP000563906"/>
    </source>
</evidence>
<keyword evidence="1" id="KW-0472">Membrane</keyword>
<evidence type="ECO:0008006" key="4">
    <source>
        <dbReference type="Google" id="ProtNLM"/>
    </source>
</evidence>
<accession>A0A839AQF2</accession>
<dbReference type="EMBL" id="JACGLS010000008">
    <property type="protein sequence ID" value="MBA6157323.1"/>
    <property type="molecule type" value="Genomic_DNA"/>
</dbReference>
<organism evidence="2 3">
    <name type="scientific">Tenacibaculum pelagium</name>
    <dbReference type="NCBI Taxonomy" id="2759527"/>
    <lineage>
        <taxon>Bacteria</taxon>
        <taxon>Pseudomonadati</taxon>
        <taxon>Bacteroidota</taxon>
        <taxon>Flavobacteriia</taxon>
        <taxon>Flavobacteriales</taxon>
        <taxon>Flavobacteriaceae</taxon>
        <taxon>Tenacibaculum</taxon>
    </lineage>
</organism>
<name>A0A839AQF2_9FLAO</name>
<protein>
    <recommendedName>
        <fullName evidence="4">Phosphatidate cytidylyltransferase</fullName>
    </recommendedName>
</protein>
<dbReference type="RefSeq" id="WP_182125826.1">
    <property type="nucleotide sequence ID" value="NZ_JACGLS010000008.1"/>
</dbReference>
<proteinExistence type="predicted"/>
<evidence type="ECO:0000313" key="2">
    <source>
        <dbReference type="EMBL" id="MBA6157323.1"/>
    </source>
</evidence>
<reference evidence="2 3" key="1">
    <citation type="submission" date="2020-07" db="EMBL/GenBank/DDBJ databases">
        <title>Bacterium isolated from marine sediment.</title>
        <authorList>
            <person name="Shang D."/>
            <person name="Du Z.-J."/>
        </authorList>
    </citation>
    <scope>NUCLEOTIDE SEQUENCE [LARGE SCALE GENOMIC DNA]</scope>
    <source>
        <strain evidence="2 3">S7007</strain>
    </source>
</reference>
<keyword evidence="1" id="KW-0812">Transmembrane</keyword>
<feature type="transmembrane region" description="Helical" evidence="1">
    <location>
        <begin position="12"/>
        <end position="40"/>
    </location>
</feature>
<keyword evidence="1" id="KW-1133">Transmembrane helix</keyword>
<feature type="transmembrane region" description="Helical" evidence="1">
    <location>
        <begin position="52"/>
        <end position="71"/>
    </location>
</feature>
<sequence length="74" mass="8626">MKLFLTLVVSVLAYFGLAYYGISSLVIWIVLIVLWTLIDYLTYNNPFSWKDYIILAIVLSVIEMGVEYNYFGLF</sequence>
<comment type="caution">
    <text evidence="2">The sequence shown here is derived from an EMBL/GenBank/DDBJ whole genome shotgun (WGS) entry which is preliminary data.</text>
</comment>